<organism evidence="7 8">
    <name type="scientific">Stentor coeruleus</name>
    <dbReference type="NCBI Taxonomy" id="5963"/>
    <lineage>
        <taxon>Eukaryota</taxon>
        <taxon>Sar</taxon>
        <taxon>Alveolata</taxon>
        <taxon>Ciliophora</taxon>
        <taxon>Postciliodesmatophora</taxon>
        <taxon>Heterotrichea</taxon>
        <taxon>Heterotrichida</taxon>
        <taxon>Stentoridae</taxon>
        <taxon>Stentor</taxon>
    </lineage>
</organism>
<dbReference type="Pfam" id="PF08662">
    <property type="entry name" value="eIF2A"/>
    <property type="match status" value="1"/>
</dbReference>
<name>A0A1R2D4K9_9CILI</name>
<evidence type="ECO:0000256" key="3">
    <source>
        <dbReference type="ARBA" id="ARBA00022884"/>
    </source>
</evidence>
<evidence type="ECO:0000259" key="6">
    <source>
        <dbReference type="PROSITE" id="PS50102"/>
    </source>
</evidence>
<keyword evidence="8" id="KW-1185">Reference proteome</keyword>
<keyword evidence="2" id="KW-0396">Initiation factor</keyword>
<dbReference type="EMBL" id="MPUH01000002">
    <property type="protein sequence ID" value="OMJ96202.1"/>
    <property type="molecule type" value="Genomic_DNA"/>
</dbReference>
<dbReference type="Gene3D" id="2.130.10.10">
    <property type="entry name" value="YVTN repeat-like/Quinoprotein amine dehydrogenase"/>
    <property type="match status" value="2"/>
</dbReference>
<dbReference type="OrthoDB" id="10250414at2759"/>
<dbReference type="PANTHER" id="PTHR14068">
    <property type="entry name" value="EUKARYOTIC TRANSLATION INITIATION FACTOR 3 EIF3 -RELATED"/>
    <property type="match status" value="1"/>
</dbReference>
<dbReference type="GO" id="GO:0003723">
    <property type="term" value="F:RNA binding"/>
    <property type="evidence" value="ECO:0007669"/>
    <property type="project" value="UniProtKB-UniRule"/>
</dbReference>
<dbReference type="GO" id="GO:0003743">
    <property type="term" value="F:translation initiation factor activity"/>
    <property type="evidence" value="ECO:0007669"/>
    <property type="project" value="UniProtKB-KW"/>
</dbReference>
<dbReference type="InterPro" id="IPR013979">
    <property type="entry name" value="TIF_beta_prop-like"/>
</dbReference>
<proteinExistence type="predicted"/>
<accession>A0A1R2D4K9</accession>
<keyword evidence="4" id="KW-0648">Protein biosynthesis</keyword>
<dbReference type="PROSITE" id="PS50102">
    <property type="entry name" value="RRM"/>
    <property type="match status" value="1"/>
</dbReference>
<dbReference type="Proteomes" id="UP000187209">
    <property type="component" value="Unassembled WGS sequence"/>
</dbReference>
<protein>
    <recommendedName>
        <fullName evidence="6">RRM domain-containing protein</fullName>
    </recommendedName>
</protein>
<dbReference type="AlphaFoldDB" id="A0A1R2D4K9"/>
<dbReference type="InterPro" id="IPR012677">
    <property type="entry name" value="Nucleotide-bd_a/b_plait_sf"/>
</dbReference>
<dbReference type="InterPro" id="IPR000504">
    <property type="entry name" value="RRM_dom"/>
</dbReference>
<evidence type="ECO:0000313" key="8">
    <source>
        <dbReference type="Proteomes" id="UP000187209"/>
    </source>
</evidence>
<dbReference type="GO" id="GO:0005852">
    <property type="term" value="C:eukaryotic translation initiation factor 3 complex"/>
    <property type="evidence" value="ECO:0007669"/>
    <property type="project" value="InterPro"/>
</dbReference>
<keyword evidence="1" id="KW-0963">Cytoplasm</keyword>
<evidence type="ECO:0000256" key="2">
    <source>
        <dbReference type="ARBA" id="ARBA00022540"/>
    </source>
</evidence>
<reference evidence="7 8" key="1">
    <citation type="submission" date="2016-11" db="EMBL/GenBank/DDBJ databases">
        <title>The macronuclear genome of Stentor coeruleus: a giant cell with tiny introns.</title>
        <authorList>
            <person name="Slabodnick M."/>
            <person name="Ruby J.G."/>
            <person name="Reiff S.B."/>
            <person name="Swart E.C."/>
            <person name="Gosai S."/>
            <person name="Prabakaran S."/>
            <person name="Witkowska E."/>
            <person name="Larue G.E."/>
            <person name="Fisher S."/>
            <person name="Freeman R.M."/>
            <person name="Gunawardena J."/>
            <person name="Chu W."/>
            <person name="Stover N.A."/>
            <person name="Gregory B.D."/>
            <person name="Nowacki M."/>
            <person name="Derisi J."/>
            <person name="Roy S.W."/>
            <person name="Marshall W.F."/>
            <person name="Sood P."/>
        </authorList>
    </citation>
    <scope>NUCLEOTIDE SEQUENCE [LARGE SCALE GENOMIC DNA]</scope>
    <source>
        <strain evidence="7">WM001</strain>
    </source>
</reference>
<evidence type="ECO:0000256" key="4">
    <source>
        <dbReference type="ARBA" id="ARBA00022917"/>
    </source>
</evidence>
<dbReference type="InterPro" id="IPR015943">
    <property type="entry name" value="WD40/YVTN_repeat-like_dom_sf"/>
</dbReference>
<sequence>MEDKQPLTSFSHLKNQIFLIDFTDEISSDPELSQYIDKELQLVKESSEPLVEPWPIFEMQWTNRVIVGGLPEVNEEKAQNLIKFLSRLSAKSNCPIEPSDIHMPMLKGMSLRFAIITFKDDEIAKSAVINLNGVNLDKKHTLTVLSFDEFDRIMELPDTYQEPRIYSQQQLKSWLTDSLGRDQFIIRAGEKTQVFWNDSLSRIPELVSNGPLGKVWTDKYIAWSSDGTYLATMHSRGVVIWAGPEFEEMGKLEHYGVGQVGFSPCERYVLTFSAKGKFIVWNLSTKEEIRVFPAEEEKWGTYKWSHNGDFLAKMAEESIFIYQTSSMSMLEDENGMKRPLKIEGLADFSWSPGANIIACYIRENSNRPAIIKIISIPNKELIASRNLFDALACTFFWQSDGEYLLSLVRTINQDSHYITKTIFEVTCLKIKNTPTLSLSLNASVISCAWQNGTNRFAVVAAHGKDNHKKFSVYEIDSKKNIVLIGEKDTQITEILWAPQGNQVVLYSKDKYKLVFYSIGDKGISDLEERTYTNLNYLEWDPSGRYLIVAKTVELKSNQSLMGTGYIIYNGQGEIVCQYLMEKFYQILWRPRPKFILPKEAHTKLITEYEHLTKKYAEQDREIKKKSKQEKLRKENEKKIEFLALIQRNREIWIKTAEDRKNLYGRSDEEERNRWSMEHNNVEEVINVTKERIREQVAS</sequence>
<evidence type="ECO:0000256" key="5">
    <source>
        <dbReference type="PROSITE-ProRule" id="PRU00176"/>
    </source>
</evidence>
<keyword evidence="3 5" id="KW-0694">RNA-binding</keyword>
<feature type="domain" description="RRM" evidence="6">
    <location>
        <begin position="63"/>
        <end position="149"/>
    </location>
</feature>
<evidence type="ECO:0000256" key="1">
    <source>
        <dbReference type="ARBA" id="ARBA00022490"/>
    </source>
</evidence>
<dbReference type="SUPFAM" id="SSF82171">
    <property type="entry name" value="DPP6 N-terminal domain-like"/>
    <property type="match status" value="1"/>
</dbReference>
<dbReference type="PANTHER" id="PTHR14068:SF0">
    <property type="entry name" value="EUKARYOTIC TRANSLATION INITIATION FACTOR 3 SUBUNIT B"/>
    <property type="match status" value="1"/>
</dbReference>
<gene>
    <name evidence="7" type="ORF">SteCoe_160</name>
</gene>
<dbReference type="InterPro" id="IPR035979">
    <property type="entry name" value="RBD_domain_sf"/>
</dbReference>
<dbReference type="Gene3D" id="3.30.70.330">
    <property type="match status" value="1"/>
</dbReference>
<comment type="caution">
    <text evidence="7">The sequence shown here is derived from an EMBL/GenBank/DDBJ whole genome shotgun (WGS) entry which is preliminary data.</text>
</comment>
<dbReference type="SUPFAM" id="SSF54928">
    <property type="entry name" value="RNA-binding domain, RBD"/>
    <property type="match status" value="1"/>
</dbReference>
<dbReference type="InterPro" id="IPR011400">
    <property type="entry name" value="EIF3B"/>
</dbReference>
<dbReference type="GO" id="GO:0031369">
    <property type="term" value="F:translation initiation factor binding"/>
    <property type="evidence" value="ECO:0007669"/>
    <property type="project" value="InterPro"/>
</dbReference>
<evidence type="ECO:0000313" key="7">
    <source>
        <dbReference type="EMBL" id="OMJ96202.1"/>
    </source>
</evidence>